<comment type="caution">
    <text evidence="1">The sequence shown here is derived from an EMBL/GenBank/DDBJ whole genome shotgun (WGS) entry which is preliminary data.</text>
</comment>
<sequence>MPASIEAGMMHRNRRPFRVRLTFRRLIATLPATFPWVGRCCLLRA</sequence>
<evidence type="ECO:0000313" key="2">
    <source>
        <dbReference type="Proteomes" id="UP000469949"/>
    </source>
</evidence>
<accession>A0A833N1K7</accession>
<dbReference type="AlphaFoldDB" id="A0A833N1K7"/>
<organism evidence="1 2">
    <name type="scientific">Methylorubrum populi</name>
    <dbReference type="NCBI Taxonomy" id="223967"/>
    <lineage>
        <taxon>Bacteria</taxon>
        <taxon>Pseudomonadati</taxon>
        <taxon>Pseudomonadota</taxon>
        <taxon>Alphaproteobacteria</taxon>
        <taxon>Hyphomicrobiales</taxon>
        <taxon>Methylobacteriaceae</taxon>
        <taxon>Methylorubrum</taxon>
    </lineage>
</organism>
<protein>
    <submittedName>
        <fullName evidence="1">Uncharacterized protein</fullName>
    </submittedName>
</protein>
<reference evidence="1 2" key="1">
    <citation type="submission" date="2019-10" db="EMBL/GenBank/DDBJ databases">
        <title>Draft Genome Sequence of the Caffeine Degrading Methylotroph Methylorubrum populi PINKEL.</title>
        <authorList>
            <person name="Dawson S.C."/>
            <person name="Zhang X."/>
            <person name="Wright M.E."/>
            <person name="Sharma G."/>
            <person name="Langner J.T."/>
            <person name="Ditty J.L."/>
            <person name="Subuyuj G.A."/>
        </authorList>
    </citation>
    <scope>NUCLEOTIDE SEQUENCE [LARGE SCALE GENOMIC DNA]</scope>
    <source>
        <strain evidence="1 2">Pinkel</strain>
    </source>
</reference>
<proteinExistence type="predicted"/>
<name>A0A833N1K7_9HYPH</name>
<dbReference type="EMBL" id="WEKV01000010">
    <property type="protein sequence ID" value="KAB7784395.1"/>
    <property type="molecule type" value="Genomic_DNA"/>
</dbReference>
<dbReference type="Proteomes" id="UP000469949">
    <property type="component" value="Unassembled WGS sequence"/>
</dbReference>
<evidence type="ECO:0000313" key="1">
    <source>
        <dbReference type="EMBL" id="KAB7784395.1"/>
    </source>
</evidence>
<gene>
    <name evidence="1" type="ORF">F8B43_2428</name>
</gene>